<evidence type="ECO:0000313" key="5">
    <source>
        <dbReference type="Proteomes" id="UP000287865"/>
    </source>
</evidence>
<dbReference type="RefSeq" id="WP_111568195.1">
    <property type="nucleotide sequence ID" value="NZ_PIPK01000001.1"/>
</dbReference>
<evidence type="ECO:0000313" key="2">
    <source>
        <dbReference type="EMBL" id="RAK01721.1"/>
    </source>
</evidence>
<feature type="chain" id="PRO_5016272808" evidence="1">
    <location>
        <begin position="30"/>
        <end position="328"/>
    </location>
</feature>
<reference evidence="2 4" key="2">
    <citation type="submission" date="2018-06" db="EMBL/GenBank/DDBJ databases">
        <title>Genomic Encyclopedia of Type Strains, Phase III (KMG-III): the genomes of soil and plant-associated and newly described type strains.</title>
        <authorList>
            <person name="Whitman W."/>
        </authorList>
    </citation>
    <scope>NUCLEOTIDE SEQUENCE [LARGE SCALE GENOMIC DNA]</scope>
    <source>
        <strain evidence="2 4">CGMCC 1.15366</strain>
    </source>
</reference>
<accession>A0A327X4P7</accession>
<dbReference type="OrthoDB" id="5764299at2"/>
<dbReference type="EMBL" id="PIPK01000001">
    <property type="protein sequence ID" value="RUO28540.1"/>
    <property type="molecule type" value="Genomic_DNA"/>
</dbReference>
<comment type="caution">
    <text evidence="2">The sequence shown here is derived from an EMBL/GenBank/DDBJ whole genome shotgun (WGS) entry which is preliminary data.</text>
</comment>
<proteinExistence type="predicted"/>
<dbReference type="Proteomes" id="UP000287865">
    <property type="component" value="Unassembled WGS sequence"/>
</dbReference>
<dbReference type="SUPFAM" id="SSF53850">
    <property type="entry name" value="Periplasmic binding protein-like II"/>
    <property type="match status" value="1"/>
</dbReference>
<organism evidence="2 4">
    <name type="scientific">Aliidiomarina maris</name>
    <dbReference type="NCBI Taxonomy" id="531312"/>
    <lineage>
        <taxon>Bacteria</taxon>
        <taxon>Pseudomonadati</taxon>
        <taxon>Pseudomonadota</taxon>
        <taxon>Gammaproteobacteria</taxon>
        <taxon>Alteromonadales</taxon>
        <taxon>Idiomarinaceae</taxon>
        <taxon>Aliidiomarina</taxon>
    </lineage>
</organism>
<dbReference type="EMBL" id="QLMD01000001">
    <property type="protein sequence ID" value="RAK01721.1"/>
    <property type="molecule type" value="Genomic_DNA"/>
</dbReference>
<feature type="signal peptide" evidence="1">
    <location>
        <begin position="1"/>
        <end position="29"/>
    </location>
</feature>
<protein>
    <submittedName>
        <fullName evidence="2">Uncharacterized protein (TIGR02285 family)</fullName>
    </submittedName>
</protein>
<sequence length="328" mass="37143">MYAHLGKSVRHWARSVTTCCLLLSLTTVASEVTNNTQTTEALQAQANRTDIVIISDIHPSAYAGGNSPVLDIRAQLFDFYSPYLSDYQLHSRFINAPRALSEMQQRTNYCWPKAVKTAERSALGYFSSQPQVVFPPLRLYMLASHPRAAQVRDLINRSPDGHVPLEVLVELGPELVLGAMRGRSYTPAVDSVIQTLEPNGQVWIRTVPDRATGLFDMLLNGRIDMSLHNSVEMRHFMDLRQLEPELLVVPLREASEPLLGYVMCSRSDVSRRFLADLDRAITDSVKQRGYFDLHMSWVPEAEQAYYQQIYNQQFGTYFELSDKPQGAD</sequence>
<dbReference type="AlphaFoldDB" id="A0A327X4P7"/>
<evidence type="ECO:0000313" key="3">
    <source>
        <dbReference type="EMBL" id="RUO28540.1"/>
    </source>
</evidence>
<dbReference type="Proteomes" id="UP000249203">
    <property type="component" value="Unassembled WGS sequence"/>
</dbReference>
<name>A0A327X4P7_9GAMM</name>
<keyword evidence="5" id="KW-1185">Reference proteome</keyword>
<gene>
    <name evidence="2" type="ORF">B0I24_101348</name>
    <name evidence="3" type="ORF">CWE07_01680</name>
</gene>
<evidence type="ECO:0000256" key="1">
    <source>
        <dbReference type="SAM" id="SignalP"/>
    </source>
</evidence>
<keyword evidence="1" id="KW-0732">Signal</keyword>
<evidence type="ECO:0000313" key="4">
    <source>
        <dbReference type="Proteomes" id="UP000249203"/>
    </source>
</evidence>
<reference evidence="3 5" key="1">
    <citation type="journal article" date="2018" name="Front. Microbiol.">
        <title>Genome-Based Analysis Reveals the Taxonomy and Diversity of the Family Idiomarinaceae.</title>
        <authorList>
            <person name="Liu Y."/>
            <person name="Lai Q."/>
            <person name="Shao Z."/>
        </authorList>
    </citation>
    <scope>NUCLEOTIDE SEQUENCE [LARGE SCALE GENOMIC DNA]</scope>
    <source>
        <strain evidence="3 5">CF12-14</strain>
    </source>
</reference>